<keyword evidence="2" id="KW-1133">Transmembrane helix</keyword>
<dbReference type="EMBL" id="JACBZO010000001">
    <property type="protein sequence ID" value="NYI42524.1"/>
    <property type="molecule type" value="Genomic_DNA"/>
</dbReference>
<dbReference type="Proteomes" id="UP000547973">
    <property type="component" value="Unassembled WGS sequence"/>
</dbReference>
<gene>
    <name evidence="3" type="ORF">BKA03_002643</name>
</gene>
<feature type="transmembrane region" description="Helical" evidence="2">
    <location>
        <begin position="47"/>
        <end position="67"/>
    </location>
</feature>
<accession>A0A7Z0CJ05</accession>
<evidence type="ECO:0000256" key="1">
    <source>
        <dbReference type="SAM" id="MobiDB-lite"/>
    </source>
</evidence>
<evidence type="ECO:0000313" key="4">
    <source>
        <dbReference type="Proteomes" id="UP000547973"/>
    </source>
</evidence>
<evidence type="ECO:0000256" key="2">
    <source>
        <dbReference type="SAM" id="Phobius"/>
    </source>
</evidence>
<reference evidence="3 4" key="1">
    <citation type="submission" date="2020-07" db="EMBL/GenBank/DDBJ databases">
        <title>Sequencing the genomes of 1000 actinobacteria strains.</title>
        <authorList>
            <person name="Klenk H.-P."/>
        </authorList>
    </citation>
    <scope>NUCLEOTIDE SEQUENCE [LARGE SCALE GENOMIC DNA]</scope>
    <source>
        <strain evidence="3 4">DSM 19970</strain>
    </source>
</reference>
<sequence length="492" mass="51961">MSGEDLRAILGLREEGFAAELREHRVDEVSAQRVLSRSRRALRVRSGAVAAVAAVAVTIAGVGVWALTGQQHREPLVAPPSPSPVTVSASPTPSPTPTPSASPKIVFPAPLPADGLFLEAQQLTQSVWLAADDGWSLTYWQPSRQSRAVDSQEVTDPGVAAIYLMDSNGNRYEVSHFDVPVDAEIQLVAWEPTEFAATVIYDAEVRKEGGTSNPELAVLDLRTGAITVSDVVAPPTVFFGVNSDNNLLFRTGNSGEDVTVLTRSLDVVGVLPGRAHDRLSPDGTTLVHETRDDSSGQPLSLDAYSATTGEGLWSQDVTAVTSVSGLYCDLSGWITRNTPALTCKEHGPIYLGYYTGATTFFAVDQDGVSAAIEPPGDLSWGSPYPFPAGLVSCGGDQFDGGESCSLYYIEGASLVPVPMQTVSTAWRSFTESGDVVALKVLSDVAGPPFSVTAIRYDTGVTFTIASRQQDEPALSWKTVSGVVIAGAVGPAF</sequence>
<feature type="region of interest" description="Disordered" evidence="1">
    <location>
        <begin position="75"/>
        <end position="104"/>
    </location>
</feature>
<dbReference type="RefSeq" id="WP_062074336.1">
    <property type="nucleotide sequence ID" value="NZ_BBRC01000002.1"/>
</dbReference>
<name>A0A7Z0CJ05_9MICO</name>
<keyword evidence="2" id="KW-0472">Membrane</keyword>
<keyword evidence="4" id="KW-1185">Reference proteome</keyword>
<comment type="caution">
    <text evidence="3">The sequence shown here is derived from an EMBL/GenBank/DDBJ whole genome shotgun (WGS) entry which is preliminary data.</text>
</comment>
<dbReference type="OrthoDB" id="272779at2"/>
<feature type="region of interest" description="Disordered" evidence="1">
    <location>
        <begin position="279"/>
        <end position="301"/>
    </location>
</feature>
<proteinExistence type="predicted"/>
<protein>
    <submittedName>
        <fullName evidence="3">Uncharacterized protein</fullName>
    </submittedName>
</protein>
<evidence type="ECO:0000313" key="3">
    <source>
        <dbReference type="EMBL" id="NYI42524.1"/>
    </source>
</evidence>
<keyword evidence="2" id="KW-0812">Transmembrane</keyword>
<dbReference type="AlphaFoldDB" id="A0A7Z0CJ05"/>
<organism evidence="3 4">
    <name type="scientific">Demequina lutea</name>
    <dbReference type="NCBI Taxonomy" id="431489"/>
    <lineage>
        <taxon>Bacteria</taxon>
        <taxon>Bacillati</taxon>
        <taxon>Actinomycetota</taxon>
        <taxon>Actinomycetes</taxon>
        <taxon>Micrococcales</taxon>
        <taxon>Demequinaceae</taxon>
        <taxon>Demequina</taxon>
    </lineage>
</organism>